<dbReference type="Proteomes" id="UP001371218">
    <property type="component" value="Unassembled WGS sequence"/>
</dbReference>
<dbReference type="Pfam" id="PF05232">
    <property type="entry name" value="BTP"/>
    <property type="match status" value="2"/>
</dbReference>
<feature type="domain" description="Chlorhexidine efflux transporter" evidence="2">
    <location>
        <begin position="4"/>
        <end position="65"/>
    </location>
</feature>
<reference evidence="3 4" key="1">
    <citation type="submission" date="2024-04" db="EMBL/GenBank/DDBJ databases">
        <title>Novel species of the genus Ideonella isolated from streams.</title>
        <authorList>
            <person name="Lu H."/>
        </authorList>
    </citation>
    <scope>NUCLEOTIDE SEQUENCE [LARGE SCALE GENOMIC DNA]</scope>
    <source>
        <strain evidence="3 4">DXS29W</strain>
    </source>
</reference>
<keyword evidence="1" id="KW-1133">Transmembrane helix</keyword>
<dbReference type="InterPro" id="IPR058208">
    <property type="entry name" value="PACE"/>
</dbReference>
<evidence type="ECO:0000313" key="4">
    <source>
        <dbReference type="Proteomes" id="UP001371218"/>
    </source>
</evidence>
<protein>
    <submittedName>
        <fullName evidence="3">PACE efflux transporter</fullName>
    </submittedName>
</protein>
<dbReference type="InterPro" id="IPR007896">
    <property type="entry name" value="BTP_bacteria"/>
</dbReference>
<accession>A0ABU9BTP4</accession>
<keyword evidence="1" id="KW-0472">Membrane</keyword>
<gene>
    <name evidence="3" type="ORF">AACH06_21100</name>
</gene>
<sequence>MHVIRRRLIYATLFEGLAIVFTSVGLAQLSGSAPANATVAGFGSSVIALAWNLVYTTLYERWEARQPIKGRGFRRRAVHAVGFELGLMLMTVPLFAFVLGISWWEAVVYDIGLIVFFLVYTYVFNLGFDKVFGLPASALPHGEAS</sequence>
<evidence type="ECO:0000313" key="3">
    <source>
        <dbReference type="EMBL" id="MEK8033326.1"/>
    </source>
</evidence>
<feature type="domain" description="Chlorhexidine efflux transporter" evidence="2">
    <location>
        <begin position="71"/>
        <end position="133"/>
    </location>
</feature>
<organism evidence="3 4">
    <name type="scientific">Ideonella lacteola</name>
    <dbReference type="NCBI Taxonomy" id="2984193"/>
    <lineage>
        <taxon>Bacteria</taxon>
        <taxon>Pseudomonadati</taxon>
        <taxon>Pseudomonadota</taxon>
        <taxon>Betaproteobacteria</taxon>
        <taxon>Burkholderiales</taxon>
        <taxon>Sphaerotilaceae</taxon>
        <taxon>Ideonella</taxon>
    </lineage>
</organism>
<dbReference type="NCBIfam" id="NF033664">
    <property type="entry name" value="PACE_transport"/>
    <property type="match status" value="1"/>
</dbReference>
<comment type="caution">
    <text evidence="3">The sequence shown here is derived from an EMBL/GenBank/DDBJ whole genome shotgun (WGS) entry which is preliminary data.</text>
</comment>
<keyword evidence="4" id="KW-1185">Reference proteome</keyword>
<keyword evidence="1" id="KW-0812">Transmembrane</keyword>
<feature type="transmembrane region" description="Helical" evidence="1">
    <location>
        <begin position="7"/>
        <end position="27"/>
    </location>
</feature>
<feature type="transmembrane region" description="Helical" evidence="1">
    <location>
        <begin position="107"/>
        <end position="128"/>
    </location>
</feature>
<feature type="transmembrane region" description="Helical" evidence="1">
    <location>
        <begin position="80"/>
        <end position="101"/>
    </location>
</feature>
<name>A0ABU9BTP4_9BURK</name>
<dbReference type="EMBL" id="JBBUTG010000015">
    <property type="protein sequence ID" value="MEK8033326.1"/>
    <property type="molecule type" value="Genomic_DNA"/>
</dbReference>
<evidence type="ECO:0000259" key="2">
    <source>
        <dbReference type="Pfam" id="PF05232"/>
    </source>
</evidence>
<evidence type="ECO:0000256" key="1">
    <source>
        <dbReference type="SAM" id="Phobius"/>
    </source>
</evidence>
<feature type="transmembrane region" description="Helical" evidence="1">
    <location>
        <begin position="39"/>
        <end position="59"/>
    </location>
</feature>
<proteinExistence type="predicted"/>
<dbReference type="RefSeq" id="WP_341427746.1">
    <property type="nucleotide sequence ID" value="NZ_JBBUTG010000015.1"/>
</dbReference>